<dbReference type="AlphaFoldDB" id="A0A4Z2F953"/>
<dbReference type="Proteomes" id="UP000314294">
    <property type="component" value="Unassembled WGS sequence"/>
</dbReference>
<name>A0A4Z2F953_9TELE</name>
<proteinExistence type="predicted"/>
<evidence type="ECO:0000313" key="3">
    <source>
        <dbReference type="Proteomes" id="UP000314294"/>
    </source>
</evidence>
<dbReference type="EMBL" id="SRLO01001454">
    <property type="protein sequence ID" value="TNN37708.1"/>
    <property type="molecule type" value="Genomic_DNA"/>
</dbReference>
<feature type="region of interest" description="Disordered" evidence="1">
    <location>
        <begin position="1"/>
        <end position="46"/>
    </location>
</feature>
<comment type="caution">
    <text evidence="2">The sequence shown here is derived from an EMBL/GenBank/DDBJ whole genome shotgun (WGS) entry which is preliminary data.</text>
</comment>
<evidence type="ECO:0000313" key="2">
    <source>
        <dbReference type="EMBL" id="TNN37708.1"/>
    </source>
</evidence>
<feature type="compositionally biased region" description="Polar residues" evidence="1">
    <location>
        <begin position="1"/>
        <end position="19"/>
    </location>
</feature>
<keyword evidence="3" id="KW-1185">Reference proteome</keyword>
<accession>A0A4Z2F953</accession>
<sequence length="75" mass="8327">MSFSAHWTNLNNPNVTTPGSAGEGGEGERRGEREREGRDGEKSPVMSFERGVEECYLKVPCIIVRGAREEEEEVS</sequence>
<feature type="compositionally biased region" description="Basic and acidic residues" evidence="1">
    <location>
        <begin position="26"/>
        <end position="42"/>
    </location>
</feature>
<evidence type="ECO:0000256" key="1">
    <source>
        <dbReference type="SAM" id="MobiDB-lite"/>
    </source>
</evidence>
<gene>
    <name evidence="2" type="ORF">EYF80_052131</name>
</gene>
<organism evidence="2 3">
    <name type="scientific">Liparis tanakae</name>
    <name type="common">Tanaka's snailfish</name>
    <dbReference type="NCBI Taxonomy" id="230148"/>
    <lineage>
        <taxon>Eukaryota</taxon>
        <taxon>Metazoa</taxon>
        <taxon>Chordata</taxon>
        <taxon>Craniata</taxon>
        <taxon>Vertebrata</taxon>
        <taxon>Euteleostomi</taxon>
        <taxon>Actinopterygii</taxon>
        <taxon>Neopterygii</taxon>
        <taxon>Teleostei</taxon>
        <taxon>Neoteleostei</taxon>
        <taxon>Acanthomorphata</taxon>
        <taxon>Eupercaria</taxon>
        <taxon>Perciformes</taxon>
        <taxon>Cottioidei</taxon>
        <taxon>Cottales</taxon>
        <taxon>Liparidae</taxon>
        <taxon>Liparis</taxon>
    </lineage>
</organism>
<protein>
    <submittedName>
        <fullName evidence="2">Uncharacterized protein</fullName>
    </submittedName>
</protein>
<reference evidence="2 3" key="1">
    <citation type="submission" date="2019-03" db="EMBL/GenBank/DDBJ databases">
        <title>First draft genome of Liparis tanakae, snailfish: a comprehensive survey of snailfish specific genes.</title>
        <authorList>
            <person name="Kim W."/>
            <person name="Song I."/>
            <person name="Jeong J.-H."/>
            <person name="Kim D."/>
            <person name="Kim S."/>
            <person name="Ryu S."/>
            <person name="Song J.Y."/>
            <person name="Lee S.K."/>
        </authorList>
    </citation>
    <scope>NUCLEOTIDE SEQUENCE [LARGE SCALE GENOMIC DNA]</scope>
    <source>
        <tissue evidence="2">Muscle</tissue>
    </source>
</reference>